<dbReference type="SFLD" id="SFLDG01065">
    <property type="entry name" value="anaerobic_coproporphyrinogen-I"/>
    <property type="match status" value="1"/>
</dbReference>
<dbReference type="SFLD" id="SFLDG01082">
    <property type="entry name" value="B12-binding_domain_containing"/>
    <property type="match status" value="1"/>
</dbReference>
<sequence length="436" mass="49334">MDFTLWFAQTSTPAFAERRTAMLWRNTVAPEAIQPAWQKLLLQPVPPRKRLIYLHVPFCDTSCTFCGFYQNKYQSDETEKYVSYLLRKIEMEADSRLDQSAHVHTVYFGGGRPTSLSAKSLHRIISLPREKLPLVPDCEITIEGRILNFDDERIDACLDAGANRFSIGIQTFDSHIRKCMARTSNRQQSVTFLEKLCRRDRTTTVCDLMFGLPGQTAENWQQYLKTVREIGLDGVDLYALNLLPGTPLAKAVENQRAALPDISERRDLYLQGVLRLAEYGWRRLSNSHSASTTRVCNLYNLLIKQRADCLALGAGVGGNLNGQAYTMHRLLDNGQKTIGMMPPAVAHSQRWLHSLQGGIDAGRLDLTTLVPMPERLQKLVEQWYQSGLLKDASLCLRLTNDGRFWANNLMQSLAEIVMQLTATQSEKGSHYATHPL</sequence>
<dbReference type="InterPro" id="IPR034505">
    <property type="entry name" value="Coproporphyrinogen-III_oxidase"/>
</dbReference>
<gene>
    <name evidence="7" type="ORF">AV903_00320</name>
    <name evidence="8" type="ORF">SY86_14445</name>
</gene>
<keyword evidence="3" id="KW-0479">Metal-binding</keyword>
<dbReference type="Pfam" id="PF04055">
    <property type="entry name" value="Radical_SAM"/>
    <property type="match status" value="1"/>
</dbReference>
<keyword evidence="5" id="KW-0411">Iron-sulfur</keyword>
<dbReference type="GO" id="GO:0046872">
    <property type="term" value="F:metal ion binding"/>
    <property type="evidence" value="ECO:0007669"/>
    <property type="project" value="UniProtKB-KW"/>
</dbReference>
<name>A0A0M2KGA7_9GAMM</name>
<proteinExistence type="predicted"/>
<dbReference type="CDD" id="cd01335">
    <property type="entry name" value="Radical_SAM"/>
    <property type="match status" value="1"/>
</dbReference>
<dbReference type="GO" id="GO:0032259">
    <property type="term" value="P:methylation"/>
    <property type="evidence" value="ECO:0007669"/>
    <property type="project" value="UniProtKB-KW"/>
</dbReference>
<evidence type="ECO:0000313" key="9">
    <source>
        <dbReference type="Proteomes" id="UP000033924"/>
    </source>
</evidence>
<keyword evidence="4" id="KW-0408">Iron</keyword>
<reference evidence="8 9" key="1">
    <citation type="submission" date="2015-01" db="EMBL/GenBank/DDBJ databases">
        <title>Erwinia tracheiphila.</title>
        <authorList>
            <person name="Shapiro L.R."/>
        </authorList>
    </citation>
    <scope>NUCLEOTIDE SEQUENCE [LARGE SCALE GENOMIC DNA]</scope>
    <source>
        <strain evidence="8 9">BuffGH</strain>
    </source>
</reference>
<organism evidence="8 9">
    <name type="scientific">Erwinia tracheiphila</name>
    <dbReference type="NCBI Taxonomy" id="65700"/>
    <lineage>
        <taxon>Bacteria</taxon>
        <taxon>Pseudomonadati</taxon>
        <taxon>Pseudomonadota</taxon>
        <taxon>Gammaproteobacteria</taxon>
        <taxon>Enterobacterales</taxon>
        <taxon>Erwiniaceae</taxon>
        <taxon>Erwinia</taxon>
    </lineage>
</organism>
<dbReference type="Proteomes" id="UP000264980">
    <property type="component" value="Chromosome"/>
</dbReference>
<dbReference type="GO" id="GO:0008168">
    <property type="term" value="F:methyltransferase activity"/>
    <property type="evidence" value="ECO:0007669"/>
    <property type="project" value="UniProtKB-KW"/>
</dbReference>
<evidence type="ECO:0000313" key="7">
    <source>
        <dbReference type="EMBL" id="AXF74905.1"/>
    </source>
</evidence>
<dbReference type="SMART" id="SM00729">
    <property type="entry name" value="Elp3"/>
    <property type="match status" value="1"/>
</dbReference>
<dbReference type="PROSITE" id="PS51918">
    <property type="entry name" value="RADICAL_SAM"/>
    <property type="match status" value="1"/>
</dbReference>
<dbReference type="SUPFAM" id="SSF102114">
    <property type="entry name" value="Radical SAM enzymes"/>
    <property type="match status" value="1"/>
</dbReference>
<dbReference type="AlphaFoldDB" id="A0A0M2KGA7"/>
<dbReference type="PANTHER" id="PTHR13932">
    <property type="entry name" value="COPROPORPHYRINIGEN III OXIDASE"/>
    <property type="match status" value="1"/>
</dbReference>
<dbReference type="PATRIC" id="fig|65700.7.peg.3621"/>
<evidence type="ECO:0000259" key="6">
    <source>
        <dbReference type="PROSITE" id="PS51918"/>
    </source>
</evidence>
<dbReference type="SFLD" id="SFLDS00029">
    <property type="entry name" value="Radical_SAM"/>
    <property type="match status" value="1"/>
</dbReference>
<dbReference type="InterPro" id="IPR007197">
    <property type="entry name" value="rSAM"/>
</dbReference>
<dbReference type="Gene3D" id="3.20.20.70">
    <property type="entry name" value="Aldolase class I"/>
    <property type="match status" value="1"/>
</dbReference>
<dbReference type="InterPro" id="IPR058240">
    <property type="entry name" value="rSAM_sf"/>
</dbReference>
<keyword evidence="7" id="KW-0489">Methyltransferase</keyword>
<evidence type="ECO:0000256" key="2">
    <source>
        <dbReference type="ARBA" id="ARBA00022691"/>
    </source>
</evidence>
<dbReference type="PANTHER" id="PTHR13932:SF9">
    <property type="entry name" value="COPROPORPHYRINOGEN III OXIDASE"/>
    <property type="match status" value="1"/>
</dbReference>
<dbReference type="NCBIfam" id="TIGR04107">
    <property type="entry name" value="rSAM_HutW"/>
    <property type="match status" value="1"/>
</dbReference>
<comment type="cofactor">
    <cofactor evidence="1">
        <name>[4Fe-4S] cluster</name>
        <dbReference type="ChEBI" id="CHEBI:49883"/>
    </cofactor>
</comment>
<evidence type="ECO:0000256" key="3">
    <source>
        <dbReference type="ARBA" id="ARBA00022723"/>
    </source>
</evidence>
<evidence type="ECO:0000256" key="1">
    <source>
        <dbReference type="ARBA" id="ARBA00001966"/>
    </source>
</evidence>
<evidence type="ECO:0000313" key="10">
    <source>
        <dbReference type="Proteomes" id="UP000264980"/>
    </source>
</evidence>
<feature type="domain" description="Radical SAM core" evidence="6">
    <location>
        <begin position="44"/>
        <end position="283"/>
    </location>
</feature>
<protein>
    <submittedName>
        <fullName evidence="8">Coproporphyrinogen III oxidase</fullName>
    </submittedName>
    <submittedName>
        <fullName evidence="7">Heme anaerobic degradation radical SAM methyltransferase ChuW/HutW</fullName>
    </submittedName>
</protein>
<dbReference type="EMBL" id="JXNU01000003">
    <property type="protein sequence ID" value="KKF36372.1"/>
    <property type="molecule type" value="Genomic_DNA"/>
</dbReference>
<reference evidence="7 10" key="2">
    <citation type="submission" date="2016-01" db="EMBL/GenBank/DDBJ databases">
        <authorList>
            <person name="Oliw E.H."/>
        </authorList>
    </citation>
    <scope>NUCLEOTIDE SEQUENCE [LARGE SCALE GENOMIC DNA]</scope>
    <source>
        <strain evidence="7 10">MDcuke</strain>
    </source>
</reference>
<keyword evidence="7" id="KW-0808">Transferase</keyword>
<keyword evidence="9" id="KW-1185">Reference proteome</keyword>
<dbReference type="InterPro" id="IPR026332">
    <property type="entry name" value="HutW"/>
</dbReference>
<evidence type="ECO:0000256" key="4">
    <source>
        <dbReference type="ARBA" id="ARBA00023004"/>
    </source>
</evidence>
<evidence type="ECO:0000313" key="8">
    <source>
        <dbReference type="EMBL" id="KKF36372.1"/>
    </source>
</evidence>
<evidence type="ECO:0000256" key="5">
    <source>
        <dbReference type="ARBA" id="ARBA00023014"/>
    </source>
</evidence>
<dbReference type="GO" id="GO:0006779">
    <property type="term" value="P:porphyrin-containing compound biosynthetic process"/>
    <property type="evidence" value="ECO:0007669"/>
    <property type="project" value="TreeGrafter"/>
</dbReference>
<dbReference type="SFLD" id="SFLDF00311">
    <property type="entry name" value="heme_degradation_proteins_(Hut"/>
    <property type="match status" value="1"/>
</dbReference>
<dbReference type="GO" id="GO:0051539">
    <property type="term" value="F:4 iron, 4 sulfur cluster binding"/>
    <property type="evidence" value="ECO:0007669"/>
    <property type="project" value="TreeGrafter"/>
</dbReference>
<accession>A0A0M2KGA7</accession>
<dbReference type="InterPro" id="IPR006638">
    <property type="entry name" value="Elp3/MiaA/NifB-like_rSAM"/>
</dbReference>
<dbReference type="InterPro" id="IPR013785">
    <property type="entry name" value="Aldolase_TIM"/>
</dbReference>
<dbReference type="EMBL" id="CP013970">
    <property type="protein sequence ID" value="AXF74905.1"/>
    <property type="molecule type" value="Genomic_DNA"/>
</dbReference>
<keyword evidence="2" id="KW-0949">S-adenosyl-L-methionine</keyword>
<dbReference type="STRING" id="65700.SY86_14445"/>
<dbReference type="GO" id="GO:0005737">
    <property type="term" value="C:cytoplasm"/>
    <property type="evidence" value="ECO:0007669"/>
    <property type="project" value="TreeGrafter"/>
</dbReference>
<dbReference type="Proteomes" id="UP000033924">
    <property type="component" value="Unassembled WGS sequence"/>
</dbReference>